<dbReference type="GO" id="GO:0005739">
    <property type="term" value="C:mitochondrion"/>
    <property type="evidence" value="ECO:0007669"/>
    <property type="project" value="GOC"/>
</dbReference>
<dbReference type="Pfam" id="PF01379">
    <property type="entry name" value="Porphobil_deam"/>
    <property type="match status" value="1"/>
</dbReference>
<evidence type="ECO:0000313" key="7">
    <source>
        <dbReference type="Proteomes" id="UP000631114"/>
    </source>
</evidence>
<dbReference type="GO" id="GO:0032981">
    <property type="term" value="P:mitochondrial respiratory chain complex I assembly"/>
    <property type="evidence" value="ECO:0007669"/>
    <property type="project" value="TreeGrafter"/>
</dbReference>
<feature type="domain" description="NADH:ubiquinone oxidoreductase-like 20kDa subunit" evidence="4">
    <location>
        <begin position="216"/>
        <end position="270"/>
    </location>
</feature>
<dbReference type="GO" id="GO:0051539">
    <property type="term" value="F:4 iron, 4 sulfur cluster binding"/>
    <property type="evidence" value="ECO:0007669"/>
    <property type="project" value="InterPro"/>
</dbReference>
<dbReference type="Pfam" id="PF01058">
    <property type="entry name" value="Oxidored_q6"/>
    <property type="match status" value="1"/>
</dbReference>
<dbReference type="GO" id="GO:0048038">
    <property type="term" value="F:quinone binding"/>
    <property type="evidence" value="ECO:0007669"/>
    <property type="project" value="InterPro"/>
</dbReference>
<dbReference type="Gene3D" id="3.40.50.12280">
    <property type="match status" value="1"/>
</dbReference>
<evidence type="ECO:0000313" key="6">
    <source>
        <dbReference type="EMBL" id="KAF9621277.1"/>
    </source>
</evidence>
<dbReference type="OrthoDB" id="5852896at2759"/>
<dbReference type="PANTHER" id="PTHR11995:SF14">
    <property type="entry name" value="NADH DEHYDROGENASE [UBIQUINONE] IRON-SULFUR PROTEIN 7, MITOCHONDRIAL"/>
    <property type="match status" value="1"/>
</dbReference>
<dbReference type="Gene3D" id="3.40.190.10">
    <property type="entry name" value="Periplasmic binding protein-like II"/>
    <property type="match status" value="2"/>
</dbReference>
<organism evidence="6 7">
    <name type="scientific">Coptis chinensis</name>
    <dbReference type="NCBI Taxonomy" id="261450"/>
    <lineage>
        <taxon>Eukaryota</taxon>
        <taxon>Viridiplantae</taxon>
        <taxon>Streptophyta</taxon>
        <taxon>Embryophyta</taxon>
        <taxon>Tracheophyta</taxon>
        <taxon>Spermatophyta</taxon>
        <taxon>Magnoliopsida</taxon>
        <taxon>Ranunculales</taxon>
        <taxon>Ranunculaceae</taxon>
        <taxon>Coptidoideae</taxon>
        <taxon>Coptis</taxon>
    </lineage>
</organism>
<keyword evidence="2" id="KW-0411">Iron-sulfur</keyword>
<evidence type="ECO:0000259" key="4">
    <source>
        <dbReference type="Pfam" id="PF01058"/>
    </source>
</evidence>
<proteinExistence type="inferred from homology"/>
<dbReference type="InterPro" id="IPR022417">
    <property type="entry name" value="Porphobilin_deaminase_N"/>
</dbReference>
<keyword evidence="7" id="KW-1185">Reference proteome</keyword>
<evidence type="ECO:0000259" key="5">
    <source>
        <dbReference type="Pfam" id="PF01379"/>
    </source>
</evidence>
<dbReference type="GO" id="GO:0015990">
    <property type="term" value="P:electron transport coupled proton transport"/>
    <property type="evidence" value="ECO:0007669"/>
    <property type="project" value="TreeGrafter"/>
</dbReference>
<reference evidence="6 7" key="1">
    <citation type="submission" date="2020-10" db="EMBL/GenBank/DDBJ databases">
        <title>The Coptis chinensis genome and diversification of protoberbering-type alkaloids.</title>
        <authorList>
            <person name="Wang B."/>
            <person name="Shu S."/>
            <person name="Song C."/>
            <person name="Liu Y."/>
        </authorList>
    </citation>
    <scope>NUCLEOTIDE SEQUENCE [LARGE SCALE GENOMIC DNA]</scope>
    <source>
        <strain evidence="6">HL-2020</strain>
        <tissue evidence="6">Leaf</tissue>
    </source>
</reference>
<accession>A0A835M9E7</accession>
<dbReference type="AlphaFoldDB" id="A0A835M9E7"/>
<comment type="caution">
    <text evidence="6">The sequence shown here is derived from an EMBL/GenBank/DDBJ whole genome shotgun (WGS) entry which is preliminary data.</text>
</comment>
<dbReference type="GO" id="GO:0009060">
    <property type="term" value="P:aerobic respiration"/>
    <property type="evidence" value="ECO:0007669"/>
    <property type="project" value="TreeGrafter"/>
</dbReference>
<keyword evidence="2" id="KW-0408">Iron</keyword>
<evidence type="ECO:0000256" key="2">
    <source>
        <dbReference type="ARBA" id="ARBA00023014"/>
    </source>
</evidence>
<dbReference type="GO" id="GO:0045271">
    <property type="term" value="C:respiratory chain complex I"/>
    <property type="evidence" value="ECO:0007669"/>
    <property type="project" value="TreeGrafter"/>
</dbReference>
<dbReference type="SUPFAM" id="SSF53850">
    <property type="entry name" value="Periplasmic binding protein-like II"/>
    <property type="match status" value="1"/>
</dbReference>
<feature type="region of interest" description="Disordered" evidence="3">
    <location>
        <begin position="285"/>
        <end position="306"/>
    </location>
</feature>
<dbReference type="Proteomes" id="UP000631114">
    <property type="component" value="Unassembled WGS sequence"/>
</dbReference>
<evidence type="ECO:0008006" key="8">
    <source>
        <dbReference type="Google" id="ProtNLM"/>
    </source>
</evidence>
<dbReference type="GO" id="GO:0004418">
    <property type="term" value="F:hydroxymethylbilane synthase activity"/>
    <property type="evidence" value="ECO:0007669"/>
    <property type="project" value="InterPro"/>
</dbReference>
<dbReference type="SUPFAM" id="SSF56770">
    <property type="entry name" value="HydA/Nqo6-like"/>
    <property type="match status" value="1"/>
</dbReference>
<keyword evidence="2" id="KW-0479">Metal-binding</keyword>
<evidence type="ECO:0000256" key="1">
    <source>
        <dbReference type="ARBA" id="ARBA00009173"/>
    </source>
</evidence>
<dbReference type="GO" id="GO:0033014">
    <property type="term" value="P:tetrapyrrole biosynthetic process"/>
    <property type="evidence" value="ECO:0007669"/>
    <property type="project" value="InterPro"/>
</dbReference>
<dbReference type="InterPro" id="IPR006137">
    <property type="entry name" value="NADH_UbQ_OxRdtase-like_20kDa"/>
</dbReference>
<gene>
    <name evidence="6" type="ORF">IFM89_018494</name>
</gene>
<feature type="domain" description="Porphobilinogen deaminase N-terminal" evidence="5">
    <location>
        <begin position="296"/>
        <end position="354"/>
    </location>
</feature>
<dbReference type="PROSITE" id="PS01150">
    <property type="entry name" value="COMPLEX1_20K"/>
    <property type="match status" value="1"/>
</dbReference>
<comment type="similarity">
    <text evidence="1">Belongs to the complex I 20 kDa subunit family.</text>
</comment>
<dbReference type="PANTHER" id="PTHR11995">
    <property type="entry name" value="NADH DEHYDROGENASE"/>
    <property type="match status" value="1"/>
</dbReference>
<dbReference type="InterPro" id="IPR006138">
    <property type="entry name" value="NADH_UQ_OxRdtase_20Kd_su"/>
</dbReference>
<sequence>MSRHNASSMPEIRPIFYVIYYKVTMSRHNASSMPEIRPIFYAYDASRVNVSGIGDDFNDNFAPAYDASRVNVSGIGDDFNDNSIYGVAAKTIGVKVQKVVGPEVSALLDHDSDMSRFGSDVEDLEEDFVVQENVPEEGEGGHVKDELELDAKYKVPTDIICENEGSKNGEAGESAAKVIQQCVEYGEMCDNDDDEFSKQQNTQSLAKSKAREAASKLSFYDQMPEPRWVISMGSCANGGGYYHYSYSIVRGCDRIVPVDIYVPGCPPTAKLCSMEFFNFGRRSTDKRISSIGGPSEDQSDTTGGMSPLRSDVRDAFISLSAASLAELPSGSVVGSASLRRQSQILYRYPTLKVTSH</sequence>
<dbReference type="GO" id="GO:0008137">
    <property type="term" value="F:NADH dehydrogenase (ubiquinone) activity"/>
    <property type="evidence" value="ECO:0007669"/>
    <property type="project" value="InterPro"/>
</dbReference>
<name>A0A835M9E7_9MAGN</name>
<protein>
    <recommendedName>
        <fullName evidence="8">NADH dehydrogenase subunit 10</fullName>
    </recommendedName>
</protein>
<dbReference type="EMBL" id="JADFTS010000002">
    <property type="protein sequence ID" value="KAF9621277.1"/>
    <property type="molecule type" value="Genomic_DNA"/>
</dbReference>
<evidence type="ECO:0000256" key="3">
    <source>
        <dbReference type="SAM" id="MobiDB-lite"/>
    </source>
</evidence>